<reference evidence="7" key="1">
    <citation type="submission" date="2013-08" db="EMBL/GenBank/DDBJ databases">
        <authorList>
            <person name="Durkin A.S."/>
            <person name="Haft D.R."/>
            <person name="McCorrison J."/>
            <person name="Torralba M."/>
            <person name="Gillis M."/>
            <person name="Haft D.H."/>
            <person name="Methe B."/>
            <person name="Sutton G."/>
            <person name="Nelson K.E."/>
        </authorList>
    </citation>
    <scope>NUCLEOTIDE SEQUENCE [LARGE SCALE GENOMIC DNA]</scope>
    <source>
        <strain evidence="7">F0233</strain>
    </source>
</reference>
<keyword evidence="4 5" id="KW-0472">Membrane</keyword>
<proteinExistence type="predicted"/>
<feature type="transmembrane region" description="Helical" evidence="5">
    <location>
        <begin position="101"/>
        <end position="120"/>
    </location>
</feature>
<dbReference type="GO" id="GO:0022857">
    <property type="term" value="F:transmembrane transporter activity"/>
    <property type="evidence" value="ECO:0007669"/>
    <property type="project" value="InterPro"/>
</dbReference>
<feature type="transmembrane region" description="Helical" evidence="5">
    <location>
        <begin position="356"/>
        <end position="381"/>
    </location>
</feature>
<feature type="transmembrane region" description="Helical" evidence="5">
    <location>
        <begin position="224"/>
        <end position="242"/>
    </location>
</feature>
<feature type="transmembrane region" description="Helical" evidence="5">
    <location>
        <begin position="432"/>
        <end position="450"/>
    </location>
</feature>
<dbReference type="PROSITE" id="PS50850">
    <property type="entry name" value="MFS"/>
    <property type="match status" value="1"/>
</dbReference>
<feature type="transmembrane region" description="Helical" evidence="5">
    <location>
        <begin position="300"/>
        <end position="321"/>
    </location>
</feature>
<dbReference type="RefSeq" id="WP_021798593.1">
    <property type="nucleotide sequence ID" value="NZ_ACVN02000287.1"/>
</dbReference>
<dbReference type="EMBL" id="ACVN02000287">
    <property type="protein sequence ID" value="ERK51116.1"/>
    <property type="molecule type" value="Genomic_DNA"/>
</dbReference>
<dbReference type="Gene3D" id="1.20.1720.10">
    <property type="entry name" value="Multidrug resistance protein D"/>
    <property type="match status" value="2"/>
</dbReference>
<feature type="transmembrane region" description="Helical" evidence="5">
    <location>
        <begin position="127"/>
        <end position="149"/>
    </location>
</feature>
<dbReference type="PRINTS" id="PR01036">
    <property type="entry name" value="TCRTETB"/>
</dbReference>
<evidence type="ECO:0000256" key="3">
    <source>
        <dbReference type="ARBA" id="ARBA00022989"/>
    </source>
</evidence>
<feature type="transmembrane region" description="Helical" evidence="5">
    <location>
        <begin position="263"/>
        <end position="288"/>
    </location>
</feature>
<feature type="transmembrane region" description="Helical" evidence="5">
    <location>
        <begin position="73"/>
        <end position="95"/>
    </location>
</feature>
<keyword evidence="2 5" id="KW-0812">Transmembrane</keyword>
<comment type="subcellular location">
    <subcellularLocation>
        <location evidence="1">Cell membrane</location>
        <topology evidence="1">Multi-pass membrane protein</topology>
    </subcellularLocation>
</comment>
<dbReference type="CDD" id="cd17321">
    <property type="entry name" value="MFS_MMR_MDR_like"/>
    <property type="match status" value="1"/>
</dbReference>
<dbReference type="Pfam" id="PF07690">
    <property type="entry name" value="MFS_1"/>
    <property type="match status" value="1"/>
</dbReference>
<dbReference type="GeneID" id="95359220"/>
<dbReference type="AlphaFoldDB" id="U2Q413"/>
<gene>
    <name evidence="7" type="ORF">HMPREF0682_0909</name>
</gene>
<feature type="transmembrane region" description="Helical" evidence="5">
    <location>
        <begin position="402"/>
        <end position="420"/>
    </location>
</feature>
<dbReference type="InterPro" id="IPR036259">
    <property type="entry name" value="MFS_trans_sf"/>
</dbReference>
<feature type="domain" description="Major facilitator superfamily (MFS) profile" evidence="6">
    <location>
        <begin position="3"/>
        <end position="455"/>
    </location>
</feature>
<dbReference type="InterPro" id="IPR020846">
    <property type="entry name" value="MFS_dom"/>
</dbReference>
<evidence type="ECO:0000256" key="2">
    <source>
        <dbReference type="ARBA" id="ARBA00022692"/>
    </source>
</evidence>
<dbReference type="OrthoDB" id="7375466at2"/>
<dbReference type="GO" id="GO:0005886">
    <property type="term" value="C:plasma membrane"/>
    <property type="evidence" value="ECO:0007669"/>
    <property type="project" value="UniProtKB-SubCell"/>
</dbReference>
<organism evidence="7 8">
    <name type="scientific">Propionibacterium acidifaciens F0233</name>
    <dbReference type="NCBI Taxonomy" id="553198"/>
    <lineage>
        <taxon>Bacteria</taxon>
        <taxon>Bacillati</taxon>
        <taxon>Actinomycetota</taxon>
        <taxon>Actinomycetes</taxon>
        <taxon>Propionibacteriales</taxon>
        <taxon>Propionibacteriaceae</taxon>
        <taxon>Propionibacterium</taxon>
    </lineage>
</organism>
<accession>U2Q413</accession>
<dbReference type="Proteomes" id="UP000017052">
    <property type="component" value="Unassembled WGS sequence"/>
</dbReference>
<keyword evidence="8" id="KW-1185">Reference proteome</keyword>
<name>U2Q413_9ACTN</name>
<dbReference type="SUPFAM" id="SSF103473">
    <property type="entry name" value="MFS general substrate transporter"/>
    <property type="match status" value="1"/>
</dbReference>
<comment type="caution">
    <text evidence="7">The sequence shown here is derived from an EMBL/GenBank/DDBJ whole genome shotgun (WGS) entry which is preliminary data.</text>
</comment>
<protein>
    <submittedName>
        <fullName evidence="7">Transporter, major facilitator family protein</fullName>
    </submittedName>
</protein>
<evidence type="ECO:0000256" key="1">
    <source>
        <dbReference type="ARBA" id="ARBA00004651"/>
    </source>
</evidence>
<dbReference type="PANTHER" id="PTHR42718:SF39">
    <property type="entry name" value="ACTINORHODIN TRANSPORTER-RELATED"/>
    <property type="match status" value="1"/>
</dbReference>
<dbReference type="PANTHER" id="PTHR42718">
    <property type="entry name" value="MAJOR FACILITATOR SUPERFAMILY MULTIDRUG TRANSPORTER MFSC"/>
    <property type="match status" value="1"/>
</dbReference>
<feature type="transmembrane region" description="Helical" evidence="5">
    <location>
        <begin position="328"/>
        <end position="350"/>
    </location>
</feature>
<feature type="transmembrane region" description="Helical" evidence="5">
    <location>
        <begin position="194"/>
        <end position="212"/>
    </location>
</feature>
<evidence type="ECO:0000259" key="6">
    <source>
        <dbReference type="PROSITE" id="PS50850"/>
    </source>
</evidence>
<evidence type="ECO:0000256" key="4">
    <source>
        <dbReference type="ARBA" id="ARBA00023136"/>
    </source>
</evidence>
<dbReference type="InterPro" id="IPR011701">
    <property type="entry name" value="MFS"/>
</dbReference>
<feature type="transmembrane region" description="Helical" evidence="5">
    <location>
        <begin position="161"/>
        <end position="182"/>
    </location>
</feature>
<evidence type="ECO:0000313" key="8">
    <source>
        <dbReference type="Proteomes" id="UP000017052"/>
    </source>
</evidence>
<keyword evidence="3 5" id="KW-1133">Transmembrane helix</keyword>
<feature type="transmembrane region" description="Helical" evidence="5">
    <location>
        <begin position="41"/>
        <end position="61"/>
    </location>
</feature>
<evidence type="ECO:0000256" key="5">
    <source>
        <dbReference type="SAM" id="Phobius"/>
    </source>
</evidence>
<sequence length="465" mass="48755">MTGLLFVLVGAFLSIFDQFVINVSAYQIGRDLGASSVQLEAVISGYAFVYGLGLITGGRIGDRFGRRRVYRTGLMMFAMTSLCCGLAGTATQMVAARLGQGLSGAVMVPQVLALIRVNYLGEERTRALSWFGISLGLGQVMGQVFGGMIPSLDVLGLGWRPIFLINVPVCLLAWLGCGRWLVHDQGAPAVRMDTLGVILFAASVVLLFVPLLDPTRLERFPAGVVLLAAGGTFIGLFIYHEHAAAVRGSVPLIPYRLFKSSGFVLGVFLNAALYIGIIPFFFLLGLYFQSIVHLTSWQSGLFFVPIGIGFVVASVLGPGIMRAISAPLVLVAGSATSAAGLGIVMVLVSLGAARGWAFLAPLFVFGFGNGSILPIVTGVVLRHLPVRNAGAGSAILTTAQQLFGAVGVAITGSMISNAGTLGATPSDYVEALFFQEISILAALAFAAMLLRSQSRSRDPVDGGTG</sequence>
<evidence type="ECO:0000313" key="7">
    <source>
        <dbReference type="EMBL" id="ERK51116.1"/>
    </source>
</evidence>